<evidence type="ECO:0000259" key="2">
    <source>
        <dbReference type="Pfam" id="PF12680"/>
    </source>
</evidence>
<evidence type="ECO:0000256" key="1">
    <source>
        <dbReference type="SAM" id="MobiDB-lite"/>
    </source>
</evidence>
<comment type="caution">
    <text evidence="3">The sequence shown here is derived from an EMBL/GenBank/DDBJ whole genome shotgun (WGS) entry which is preliminary data.</text>
</comment>
<accession>A0ABS1W0J8</accession>
<feature type="domain" description="SnoaL-like" evidence="2">
    <location>
        <begin position="8"/>
        <end position="108"/>
    </location>
</feature>
<dbReference type="Gene3D" id="3.10.450.50">
    <property type="match status" value="1"/>
</dbReference>
<gene>
    <name evidence="3" type="ORF">JKJ07_38750</name>
</gene>
<protein>
    <submittedName>
        <fullName evidence="3">Nuclear transport factor 2 family protein</fullName>
    </submittedName>
</protein>
<dbReference type="Proteomes" id="UP000598996">
    <property type="component" value="Unassembled WGS sequence"/>
</dbReference>
<evidence type="ECO:0000313" key="4">
    <source>
        <dbReference type="Proteomes" id="UP000598996"/>
    </source>
</evidence>
<dbReference type="InterPro" id="IPR032710">
    <property type="entry name" value="NTF2-like_dom_sf"/>
</dbReference>
<dbReference type="RefSeq" id="WP_202996981.1">
    <property type="nucleotide sequence ID" value="NZ_JAENHO010000013.1"/>
</dbReference>
<keyword evidence="4" id="KW-1185">Reference proteome</keyword>
<proteinExistence type="predicted"/>
<reference evidence="3 4" key="1">
    <citation type="submission" date="2021-01" db="EMBL/GenBank/DDBJ databases">
        <title>Actinoplanes sp. nov. LDG1-01 isolated from lichen.</title>
        <authorList>
            <person name="Saeng-In P."/>
            <person name="Phongsopitanun W."/>
            <person name="Kanchanasin P."/>
            <person name="Yuki M."/>
            <person name="Kudo T."/>
            <person name="Ohkuma M."/>
            <person name="Tanasupawat S."/>
        </authorList>
    </citation>
    <scope>NUCLEOTIDE SEQUENCE [LARGE SCALE GENOMIC DNA]</scope>
    <source>
        <strain evidence="3 4">LDG1-01</strain>
    </source>
</reference>
<feature type="region of interest" description="Disordered" evidence="1">
    <location>
        <begin position="109"/>
        <end position="129"/>
    </location>
</feature>
<dbReference type="SUPFAM" id="SSF54427">
    <property type="entry name" value="NTF2-like"/>
    <property type="match status" value="1"/>
</dbReference>
<name>A0ABS1W0J8_9ACTN</name>
<feature type="compositionally biased region" description="Basic and acidic residues" evidence="1">
    <location>
        <begin position="109"/>
        <end position="120"/>
    </location>
</feature>
<sequence>MTTASELVQRMYAAYNRRDADGLLALLTDDVDWPDGTSRLHGKDALRGYWLEQWTRVHTHDEPGEPVELGAGRIAVQVNQTVRTPEGSAVSTARFVHLFQLRDGLTARMDIEPERRRPAETEPPQQETL</sequence>
<organism evidence="3 4">
    <name type="scientific">Paractinoplanes lichenicola</name>
    <dbReference type="NCBI Taxonomy" id="2802976"/>
    <lineage>
        <taxon>Bacteria</taxon>
        <taxon>Bacillati</taxon>
        <taxon>Actinomycetota</taxon>
        <taxon>Actinomycetes</taxon>
        <taxon>Micromonosporales</taxon>
        <taxon>Micromonosporaceae</taxon>
        <taxon>Paractinoplanes</taxon>
    </lineage>
</organism>
<dbReference type="CDD" id="cd00531">
    <property type="entry name" value="NTF2_like"/>
    <property type="match status" value="1"/>
</dbReference>
<evidence type="ECO:0000313" key="3">
    <source>
        <dbReference type="EMBL" id="MBL7260257.1"/>
    </source>
</evidence>
<dbReference type="InterPro" id="IPR037401">
    <property type="entry name" value="SnoaL-like"/>
</dbReference>
<dbReference type="Pfam" id="PF12680">
    <property type="entry name" value="SnoaL_2"/>
    <property type="match status" value="1"/>
</dbReference>
<dbReference type="EMBL" id="JAENHO010000013">
    <property type="protein sequence ID" value="MBL7260257.1"/>
    <property type="molecule type" value="Genomic_DNA"/>
</dbReference>